<evidence type="ECO:0000313" key="1">
    <source>
        <dbReference type="EMBL" id="CAB4149019.1"/>
    </source>
</evidence>
<name>A0A6J5MZ32_9CAUD</name>
<proteinExistence type="predicted"/>
<protein>
    <submittedName>
        <fullName evidence="1">Uncharacterized protein</fullName>
    </submittedName>
</protein>
<sequence>MTDINTLRDHLEDITLERNQLLRQIEQLTRPMEFNDWLQLGMDRKWALPVVCGTHDGLPTSLIESEEIDKGHDPCVPVVRVCHDDEWQNIYDNTVSMNWRDK</sequence>
<accession>A0A6J5MZ32</accession>
<dbReference type="EMBL" id="LR796498">
    <property type="protein sequence ID" value="CAB4149019.1"/>
    <property type="molecule type" value="Genomic_DNA"/>
</dbReference>
<organism evidence="1">
    <name type="scientific">uncultured Caudovirales phage</name>
    <dbReference type="NCBI Taxonomy" id="2100421"/>
    <lineage>
        <taxon>Viruses</taxon>
        <taxon>Duplodnaviria</taxon>
        <taxon>Heunggongvirae</taxon>
        <taxon>Uroviricota</taxon>
        <taxon>Caudoviricetes</taxon>
        <taxon>Peduoviridae</taxon>
        <taxon>Maltschvirus</taxon>
        <taxon>Maltschvirus maltsch</taxon>
    </lineage>
</organism>
<gene>
    <name evidence="1" type="ORF">UFOVP526_39</name>
</gene>
<reference evidence="1" key="1">
    <citation type="submission" date="2020-04" db="EMBL/GenBank/DDBJ databases">
        <authorList>
            <person name="Chiriac C."/>
            <person name="Salcher M."/>
            <person name="Ghai R."/>
            <person name="Kavagutti S V."/>
        </authorList>
    </citation>
    <scope>NUCLEOTIDE SEQUENCE</scope>
</reference>